<name>A0A3G3IIF5_9ARCH</name>
<dbReference type="PANTHER" id="PTHR30154">
    <property type="entry name" value="LEUCINE-RESPONSIVE REGULATORY PROTEIN"/>
    <property type="match status" value="1"/>
</dbReference>
<dbReference type="SMART" id="SM00344">
    <property type="entry name" value="HTH_ASNC"/>
    <property type="match status" value="1"/>
</dbReference>
<dbReference type="GO" id="GO:0005829">
    <property type="term" value="C:cytosol"/>
    <property type="evidence" value="ECO:0007669"/>
    <property type="project" value="TreeGrafter"/>
</dbReference>
<evidence type="ECO:0000256" key="2">
    <source>
        <dbReference type="ARBA" id="ARBA00023125"/>
    </source>
</evidence>
<keyword evidence="1" id="KW-0805">Transcription regulation</keyword>
<accession>A0A3G3IIF5</accession>
<dbReference type="Gene3D" id="1.10.10.10">
    <property type="entry name" value="Winged helix-like DNA-binding domain superfamily/Winged helix DNA-binding domain"/>
    <property type="match status" value="1"/>
</dbReference>
<dbReference type="AlphaFoldDB" id="A0A3G3IIF5"/>
<dbReference type="InterPro" id="IPR000485">
    <property type="entry name" value="AsnC-type_HTH_dom"/>
</dbReference>
<evidence type="ECO:0000256" key="1">
    <source>
        <dbReference type="ARBA" id="ARBA00023015"/>
    </source>
</evidence>
<dbReference type="RefSeq" id="WP_015505315.1">
    <property type="nucleotide sequence ID" value="NZ_CAYARL010000004.1"/>
</dbReference>
<feature type="domain" description="HTH asnC-type" evidence="4">
    <location>
        <begin position="7"/>
        <end position="68"/>
    </location>
</feature>
<dbReference type="InterPro" id="IPR011008">
    <property type="entry name" value="Dimeric_a/b-barrel"/>
</dbReference>
<dbReference type="Pfam" id="PF01037">
    <property type="entry name" value="AsnC_trans_reg"/>
    <property type="match status" value="1"/>
</dbReference>
<dbReference type="EMBL" id="CP017686">
    <property type="protein sequence ID" value="AYQ55541.1"/>
    <property type="molecule type" value="Genomic_DNA"/>
</dbReference>
<reference evidence="5 6" key="1">
    <citation type="submission" date="2016-10" db="EMBL/GenBank/DDBJ databases">
        <title>Complete genome of the TMA-utilizing, human hosted archaeon Methanomethylophilus alvus Gen. nov, sp. nov., strain Mx-05, derived from a pure culture.</title>
        <authorList>
            <person name="Brugere J.-F."/>
            <person name="Ben Hania W."/>
            <person name="Chaudhary P.P."/>
            <person name="Gaci N."/>
            <person name="Borrel G."/>
            <person name="Cao Van Tuat L."/>
            <person name="Fardeau M.-L."/>
            <person name="Harris H.M.B."/>
            <person name="O'Toole P.W."/>
            <person name="Ollivier B."/>
        </authorList>
    </citation>
    <scope>NUCLEOTIDE SEQUENCE [LARGE SCALE GENOMIC DNA]</scope>
    <source>
        <strain evidence="5 6">Mx-05</strain>
    </source>
</reference>
<keyword evidence="2" id="KW-0238">DNA-binding</keyword>
<dbReference type="InterPro" id="IPR036388">
    <property type="entry name" value="WH-like_DNA-bd_sf"/>
</dbReference>
<dbReference type="Proteomes" id="UP000273278">
    <property type="component" value="Chromosome"/>
</dbReference>
<evidence type="ECO:0000259" key="4">
    <source>
        <dbReference type="PROSITE" id="PS50956"/>
    </source>
</evidence>
<protein>
    <submittedName>
        <fullName evidence="5">Transcriptional regulator</fullName>
    </submittedName>
</protein>
<evidence type="ECO:0000313" key="5">
    <source>
        <dbReference type="EMBL" id="AYQ55541.1"/>
    </source>
</evidence>
<dbReference type="Gene3D" id="3.30.70.920">
    <property type="match status" value="1"/>
</dbReference>
<dbReference type="InterPro" id="IPR011991">
    <property type="entry name" value="ArsR-like_HTH"/>
</dbReference>
<dbReference type="GO" id="GO:0043565">
    <property type="term" value="F:sequence-specific DNA binding"/>
    <property type="evidence" value="ECO:0007669"/>
    <property type="project" value="InterPro"/>
</dbReference>
<dbReference type="PRINTS" id="PR00033">
    <property type="entry name" value="HTHASNC"/>
</dbReference>
<evidence type="ECO:0000313" key="6">
    <source>
        <dbReference type="Proteomes" id="UP000273278"/>
    </source>
</evidence>
<dbReference type="PANTHER" id="PTHR30154:SF34">
    <property type="entry name" value="TRANSCRIPTIONAL REGULATOR AZLB"/>
    <property type="match status" value="1"/>
</dbReference>
<gene>
    <name evidence="5" type="ORF">BKD89_07010</name>
</gene>
<dbReference type="SUPFAM" id="SSF54909">
    <property type="entry name" value="Dimeric alpha+beta barrel"/>
    <property type="match status" value="1"/>
</dbReference>
<dbReference type="PROSITE" id="PS50956">
    <property type="entry name" value="HTH_ASNC_2"/>
    <property type="match status" value="1"/>
</dbReference>
<proteinExistence type="predicted"/>
<dbReference type="GeneID" id="41322200"/>
<dbReference type="InterPro" id="IPR019887">
    <property type="entry name" value="Tscrpt_reg_AsnC/Lrp_C"/>
</dbReference>
<dbReference type="CDD" id="cd00090">
    <property type="entry name" value="HTH_ARSR"/>
    <property type="match status" value="1"/>
</dbReference>
<dbReference type="OMA" id="QVQQCYY"/>
<keyword evidence="3" id="KW-0804">Transcription</keyword>
<dbReference type="InterPro" id="IPR019888">
    <property type="entry name" value="Tscrpt_reg_AsnC-like"/>
</dbReference>
<sequence length="157" mass="17471">MGDLKDFDELDKRIIEMMCNSSQGSYRQLAKQMGVHPTTLIQRVKTLEAKGVIKGYRAKVDYVAMGYDYNGLVQVYTDNIESVEKELVNIPEVAAVYDVTGEADVVVYLCCLDRDEFSAAVKRINNLPGVVKTNTSVILNIVKPESDFIPKMVDGGQ</sequence>
<organism evidence="5 6">
    <name type="scientific">Methanomethylophilus alvi</name>
    <dbReference type="NCBI Taxonomy" id="1291540"/>
    <lineage>
        <taxon>Archaea</taxon>
        <taxon>Methanobacteriati</taxon>
        <taxon>Thermoplasmatota</taxon>
        <taxon>Thermoplasmata</taxon>
        <taxon>Methanomassiliicoccales</taxon>
        <taxon>Methanomethylophilaceae</taxon>
        <taxon>Methanomethylophilus</taxon>
    </lineage>
</organism>
<dbReference type="InterPro" id="IPR036390">
    <property type="entry name" value="WH_DNA-bd_sf"/>
</dbReference>
<dbReference type="SUPFAM" id="SSF46785">
    <property type="entry name" value="Winged helix' DNA-binding domain"/>
    <property type="match status" value="1"/>
</dbReference>
<dbReference type="GO" id="GO:0043200">
    <property type="term" value="P:response to amino acid"/>
    <property type="evidence" value="ECO:0007669"/>
    <property type="project" value="TreeGrafter"/>
</dbReference>
<dbReference type="Pfam" id="PF13412">
    <property type="entry name" value="HTH_24"/>
    <property type="match status" value="1"/>
</dbReference>
<evidence type="ECO:0000256" key="3">
    <source>
        <dbReference type="ARBA" id="ARBA00023163"/>
    </source>
</evidence>